<evidence type="ECO:0000313" key="2">
    <source>
        <dbReference type="EMBL" id="BEI94654.1"/>
    </source>
</evidence>
<feature type="compositionally biased region" description="Basic and acidic residues" evidence="1">
    <location>
        <begin position="61"/>
        <end position="71"/>
    </location>
</feature>
<feature type="compositionally biased region" description="Low complexity" evidence="1">
    <location>
        <begin position="89"/>
        <end position="101"/>
    </location>
</feature>
<dbReference type="AlphaFoldDB" id="A0AA48L9U5"/>
<dbReference type="Proteomes" id="UP001233271">
    <property type="component" value="Chromosome 7b"/>
</dbReference>
<feature type="compositionally biased region" description="Basic and acidic residues" evidence="1">
    <location>
        <begin position="137"/>
        <end position="148"/>
    </location>
</feature>
<feature type="compositionally biased region" description="Basic residues" evidence="1">
    <location>
        <begin position="42"/>
        <end position="53"/>
    </location>
</feature>
<organism evidence="2 3">
    <name type="scientific">Cutaneotrichosporon cavernicola</name>
    <dbReference type="NCBI Taxonomy" id="279322"/>
    <lineage>
        <taxon>Eukaryota</taxon>
        <taxon>Fungi</taxon>
        <taxon>Dikarya</taxon>
        <taxon>Basidiomycota</taxon>
        <taxon>Agaricomycotina</taxon>
        <taxon>Tremellomycetes</taxon>
        <taxon>Trichosporonales</taxon>
        <taxon>Trichosporonaceae</taxon>
        <taxon>Cutaneotrichosporon</taxon>
    </lineage>
</organism>
<dbReference type="EMBL" id="AP028219">
    <property type="protein sequence ID" value="BEI94654.1"/>
    <property type="molecule type" value="Genomic_DNA"/>
</dbReference>
<evidence type="ECO:0000313" key="3">
    <source>
        <dbReference type="Proteomes" id="UP001233271"/>
    </source>
</evidence>
<reference evidence="2" key="1">
    <citation type="journal article" date="2023" name="BMC Genomics">
        <title>Chromosome-level genome assemblies of Cutaneotrichosporon spp. (Trichosporonales, Basidiomycota) reveal imbalanced evolution between nucleotide sequences and chromosome synteny.</title>
        <authorList>
            <person name="Kobayashi Y."/>
            <person name="Kayamori A."/>
            <person name="Aoki K."/>
            <person name="Shiwa Y."/>
            <person name="Matsutani M."/>
            <person name="Fujita N."/>
            <person name="Sugita T."/>
            <person name="Iwasaki W."/>
            <person name="Tanaka N."/>
            <person name="Takashima M."/>
        </authorList>
    </citation>
    <scope>NUCLEOTIDE SEQUENCE</scope>
    <source>
        <strain evidence="2">HIS019</strain>
    </source>
</reference>
<gene>
    <name evidence="2" type="ORF">CcaverHIS019_0702350</name>
</gene>
<feature type="region of interest" description="Disordered" evidence="1">
    <location>
        <begin position="224"/>
        <end position="296"/>
    </location>
</feature>
<dbReference type="RefSeq" id="XP_060459919.1">
    <property type="nucleotide sequence ID" value="XM_060603646.1"/>
</dbReference>
<evidence type="ECO:0000256" key="1">
    <source>
        <dbReference type="SAM" id="MobiDB-lite"/>
    </source>
</evidence>
<feature type="compositionally biased region" description="Acidic residues" evidence="1">
    <location>
        <begin position="149"/>
        <end position="161"/>
    </location>
</feature>
<feature type="region of interest" description="Disordered" evidence="1">
    <location>
        <begin position="1"/>
        <end position="185"/>
    </location>
</feature>
<protein>
    <submittedName>
        <fullName evidence="2">Uncharacterized protein</fullName>
    </submittedName>
</protein>
<keyword evidence="3" id="KW-1185">Reference proteome</keyword>
<sequence length="296" mass="33941">MNKCPDDTDDSGDDSDSEDSLTDFEDSDSSDEYILPKATSRSQRHLPRSHSGHSTRANPRFPHDDGRDGFESTHNLKSGDDSRTHDNSKSQLSSSSSSSSSSEDEDKDINYRPPYYVKRRKPAHLRSSPRLQGRFDPVSEERDELDSIKEEEEEEEEEDIVVDVKPENELRHSVEEDEPSNAVNENELGYVVDENQLDYVVKMEDELDYVMAENHIHYVVKMEDEPERTVEEEELGRARKEEEELGRARKEDEVNNDAEPLGFTIKKEPGEPGDDIASAYHNPERASADRIKHYRP</sequence>
<accession>A0AA48L9U5</accession>
<name>A0AA48L9U5_9TREE</name>
<proteinExistence type="predicted"/>
<dbReference type="GeneID" id="85498524"/>
<dbReference type="KEGG" id="ccac:CcaHIS019_0702350"/>
<feature type="compositionally biased region" description="Acidic residues" evidence="1">
    <location>
        <begin position="7"/>
        <end position="31"/>
    </location>
</feature>
<feature type="compositionally biased region" description="Basic and acidic residues" evidence="1">
    <location>
        <begin position="224"/>
        <end position="253"/>
    </location>
</feature>
<feature type="compositionally biased region" description="Basic and acidic residues" evidence="1">
    <location>
        <begin position="77"/>
        <end position="88"/>
    </location>
</feature>
<feature type="compositionally biased region" description="Basic and acidic residues" evidence="1">
    <location>
        <begin position="282"/>
        <end position="296"/>
    </location>
</feature>
<feature type="compositionally biased region" description="Basic and acidic residues" evidence="1">
    <location>
        <begin position="162"/>
        <end position="174"/>
    </location>
</feature>